<comment type="similarity">
    <text evidence="2 9">Belongs to the short-chain dehydrogenases/reductases (SDR) family. FabI subfamily.</text>
</comment>
<feature type="active site" description="Proton acceptor" evidence="10">
    <location>
        <position position="146"/>
    </location>
</feature>
<dbReference type="InterPro" id="IPR014358">
    <property type="entry name" value="Enoyl-ACP_Rdtase_NADH"/>
</dbReference>
<dbReference type="NCBIfam" id="NF005422">
    <property type="entry name" value="PRK06997.1"/>
    <property type="match status" value="1"/>
</dbReference>
<feature type="binding site" evidence="12">
    <location>
        <begin position="64"/>
        <end position="65"/>
    </location>
    <ligand>
        <name>NAD(+)</name>
        <dbReference type="ChEBI" id="CHEBI:57540"/>
    </ligand>
</feature>
<dbReference type="PANTHER" id="PTHR43159">
    <property type="entry name" value="ENOYL-[ACYL-CARRIER-PROTEIN] REDUCTASE"/>
    <property type="match status" value="1"/>
</dbReference>
<name>A0A1X7DI09_TRICW</name>
<evidence type="ECO:0000256" key="6">
    <source>
        <dbReference type="ARBA" id="ARBA00023027"/>
    </source>
</evidence>
<organism evidence="13 14">
    <name type="scientific">Trinickia caryophylli</name>
    <name type="common">Paraburkholderia caryophylli</name>
    <dbReference type="NCBI Taxonomy" id="28094"/>
    <lineage>
        <taxon>Bacteria</taxon>
        <taxon>Pseudomonadati</taxon>
        <taxon>Pseudomonadota</taxon>
        <taxon>Betaproteobacteria</taxon>
        <taxon>Burkholderiales</taxon>
        <taxon>Burkholderiaceae</taxon>
        <taxon>Trinickia</taxon>
    </lineage>
</organism>
<dbReference type="RefSeq" id="WP_085225951.1">
    <property type="nucleotide sequence ID" value="NZ_BSQD01000003.1"/>
</dbReference>
<comment type="pathway">
    <text evidence="1">Lipid metabolism; fatty acid biosynthesis.</text>
</comment>
<dbReference type="STRING" id="28094.SAMN06295900_103247"/>
<evidence type="ECO:0000256" key="2">
    <source>
        <dbReference type="ARBA" id="ARBA00009233"/>
    </source>
</evidence>
<dbReference type="InterPro" id="IPR002347">
    <property type="entry name" value="SDR_fam"/>
</dbReference>
<evidence type="ECO:0000256" key="10">
    <source>
        <dbReference type="PIRSR" id="PIRSR000094-1"/>
    </source>
</evidence>
<dbReference type="Gene3D" id="1.10.8.400">
    <property type="entry name" value="Enoyl acyl carrier protein reductase"/>
    <property type="match status" value="1"/>
</dbReference>
<dbReference type="Pfam" id="PF13561">
    <property type="entry name" value="adh_short_C2"/>
    <property type="match status" value="1"/>
</dbReference>
<keyword evidence="14" id="KW-1185">Reference proteome</keyword>
<sequence>MGFLAGKRILLTGLLSNRSIAYGIAQACRREGAELAFTYVGERFKDRITEFAAEFDSELVFPCDVAEDAQIEALFASLKTHWDTIDGLVHSIGFAPREAIAGDFLDGMTRENFRIAHDISAYSFPALAKAALPMLSDNASLLTLSYLGAEKVIPNYNTMGIAKAALEACVRYMAGSLGARGVRVNGISAGPIKTLAASGIKSFGKILEFVEQNAPLKRNVTIEQVGNTAAFLLSDLSSGVTAEILHVDSGFHAVIGGMTAGATE</sequence>
<dbReference type="CDD" id="cd05372">
    <property type="entry name" value="ENR_SDR"/>
    <property type="match status" value="1"/>
</dbReference>
<dbReference type="PIRSF" id="PIRSF000094">
    <property type="entry name" value="Enoyl-ACP_rdct"/>
    <property type="match status" value="1"/>
</dbReference>
<feature type="active site" description="Proton acceptor" evidence="10">
    <location>
        <position position="156"/>
    </location>
</feature>
<dbReference type="Gene3D" id="3.40.50.720">
    <property type="entry name" value="NAD(P)-binding Rossmann-like Domain"/>
    <property type="match status" value="1"/>
</dbReference>
<keyword evidence="8 9" id="KW-0275">Fatty acid biosynthesis</keyword>
<keyword evidence="3 9" id="KW-0444">Lipid biosynthesis</keyword>
<dbReference type="EMBL" id="FXAH01000003">
    <property type="protein sequence ID" value="SMF15763.1"/>
    <property type="molecule type" value="Genomic_DNA"/>
</dbReference>
<dbReference type="FunFam" id="1.10.8.400:FF:000001">
    <property type="entry name" value="Enoyl-[acyl-carrier-protein] reductase [NADH]"/>
    <property type="match status" value="1"/>
</dbReference>
<reference evidence="14" key="1">
    <citation type="submission" date="2017-04" db="EMBL/GenBank/DDBJ databases">
        <authorList>
            <person name="Varghese N."/>
            <person name="Submissions S."/>
        </authorList>
    </citation>
    <scope>NUCLEOTIDE SEQUENCE [LARGE SCALE GENOMIC DNA]</scope>
    <source>
        <strain evidence="14">Ballard 720</strain>
    </source>
</reference>
<dbReference type="GeneID" id="95548539"/>
<evidence type="ECO:0000256" key="9">
    <source>
        <dbReference type="PIRNR" id="PIRNR000094"/>
    </source>
</evidence>
<dbReference type="PRINTS" id="PR00081">
    <property type="entry name" value="GDHRDH"/>
</dbReference>
<dbReference type="SUPFAM" id="SSF51735">
    <property type="entry name" value="NAD(P)-binding Rossmann-fold domains"/>
    <property type="match status" value="1"/>
</dbReference>
<dbReference type="GO" id="GO:0006633">
    <property type="term" value="P:fatty acid biosynthetic process"/>
    <property type="evidence" value="ECO:0007669"/>
    <property type="project" value="UniProtKB-UniPathway"/>
</dbReference>
<feature type="binding site" evidence="12">
    <location>
        <begin position="192"/>
        <end position="196"/>
    </location>
    <ligand>
        <name>NAD(+)</name>
        <dbReference type="ChEBI" id="CHEBI:57540"/>
    </ligand>
</feature>
<dbReference type="OrthoDB" id="9803628at2"/>
<comment type="catalytic activity">
    <reaction evidence="9">
        <text>a 2,3-saturated acyl-[ACP] + NAD(+) = a (2E)-enoyl-[ACP] + NADH + H(+)</text>
        <dbReference type="Rhea" id="RHEA:10240"/>
        <dbReference type="Rhea" id="RHEA-COMP:9925"/>
        <dbReference type="Rhea" id="RHEA-COMP:9926"/>
        <dbReference type="ChEBI" id="CHEBI:15378"/>
        <dbReference type="ChEBI" id="CHEBI:57540"/>
        <dbReference type="ChEBI" id="CHEBI:57945"/>
        <dbReference type="ChEBI" id="CHEBI:78784"/>
        <dbReference type="ChEBI" id="CHEBI:78785"/>
        <dbReference type="EC" id="1.3.1.9"/>
    </reaction>
</comment>
<evidence type="ECO:0000256" key="3">
    <source>
        <dbReference type="ARBA" id="ARBA00022516"/>
    </source>
</evidence>
<evidence type="ECO:0000313" key="13">
    <source>
        <dbReference type="EMBL" id="SMF15763.1"/>
    </source>
</evidence>
<feature type="binding site" evidence="12">
    <location>
        <position position="92"/>
    </location>
    <ligand>
        <name>NAD(+)</name>
        <dbReference type="ChEBI" id="CHEBI:57540"/>
    </ligand>
</feature>
<feature type="binding site" evidence="11">
    <location>
        <position position="95"/>
    </location>
    <ligand>
        <name>substrate</name>
    </ligand>
</feature>
<keyword evidence="5 9" id="KW-0560">Oxidoreductase</keyword>
<keyword evidence="4" id="KW-0276">Fatty acid metabolism</keyword>
<feature type="binding site" evidence="12">
    <location>
        <begin position="19"/>
        <end position="20"/>
    </location>
    <ligand>
        <name>NAD(+)</name>
        <dbReference type="ChEBI" id="CHEBI:57540"/>
    </ligand>
</feature>
<dbReference type="PANTHER" id="PTHR43159:SF2">
    <property type="entry name" value="ENOYL-[ACYL-CARRIER-PROTEIN] REDUCTASE [NADH], CHLOROPLASTIC"/>
    <property type="match status" value="1"/>
</dbReference>
<feature type="binding site" evidence="12">
    <location>
        <position position="13"/>
    </location>
    <ligand>
        <name>NAD(+)</name>
        <dbReference type="ChEBI" id="CHEBI:57540"/>
    </ligand>
</feature>
<dbReference type="UniPathway" id="UPA00094"/>
<dbReference type="InterPro" id="IPR036291">
    <property type="entry name" value="NAD(P)-bd_dom_sf"/>
</dbReference>
<evidence type="ECO:0000256" key="8">
    <source>
        <dbReference type="ARBA" id="ARBA00023160"/>
    </source>
</evidence>
<evidence type="ECO:0000256" key="5">
    <source>
        <dbReference type="ARBA" id="ARBA00023002"/>
    </source>
</evidence>
<keyword evidence="6 9" id="KW-0520">NAD</keyword>
<evidence type="ECO:0000256" key="11">
    <source>
        <dbReference type="PIRSR" id="PIRSR000094-2"/>
    </source>
</evidence>
<evidence type="ECO:0000256" key="4">
    <source>
        <dbReference type="ARBA" id="ARBA00022832"/>
    </source>
</evidence>
<feature type="binding site" evidence="12">
    <location>
        <position position="163"/>
    </location>
    <ligand>
        <name>NAD(+)</name>
        <dbReference type="ChEBI" id="CHEBI:57540"/>
    </ligand>
</feature>
<accession>A0A1X7DI09</accession>
<gene>
    <name evidence="13" type="ORF">SAMN06295900_103247</name>
</gene>
<evidence type="ECO:0000256" key="12">
    <source>
        <dbReference type="PIRSR" id="PIRSR000094-3"/>
    </source>
</evidence>
<dbReference type="GO" id="GO:0004318">
    <property type="term" value="F:enoyl-[acyl-carrier-protein] reductase (NADH) activity"/>
    <property type="evidence" value="ECO:0007669"/>
    <property type="project" value="UniProtKB-EC"/>
</dbReference>
<evidence type="ECO:0000313" key="14">
    <source>
        <dbReference type="Proteomes" id="UP000192911"/>
    </source>
</evidence>
<dbReference type="Proteomes" id="UP000192911">
    <property type="component" value="Unassembled WGS sequence"/>
</dbReference>
<evidence type="ECO:0000256" key="1">
    <source>
        <dbReference type="ARBA" id="ARBA00005194"/>
    </source>
</evidence>
<proteinExistence type="inferred from homology"/>
<keyword evidence="7" id="KW-0443">Lipid metabolism</keyword>
<protein>
    <recommendedName>
        <fullName evidence="9">Enoyl-[acyl-carrier-protein] reductase [NADH]</fullName>
        <ecNumber evidence="9">1.3.1.9</ecNumber>
    </recommendedName>
</protein>
<dbReference type="EC" id="1.3.1.9" evidence="9"/>
<dbReference type="AlphaFoldDB" id="A0A1X7DI09"/>
<evidence type="ECO:0000256" key="7">
    <source>
        <dbReference type="ARBA" id="ARBA00023098"/>
    </source>
</evidence>
<dbReference type="FunFam" id="3.40.50.720:FF:000054">
    <property type="entry name" value="Enoyl-[acyl-carrier-protein] reductase [NADH]"/>
    <property type="match status" value="1"/>
</dbReference>